<comment type="caution">
    <text evidence="1">The sequence shown here is derived from an EMBL/GenBank/DDBJ whole genome shotgun (WGS) entry which is preliminary data.</text>
</comment>
<name>A0A841PWM2_9BACI</name>
<dbReference type="AlphaFoldDB" id="A0A841PWM2"/>
<dbReference type="EMBL" id="JACHGH010000002">
    <property type="protein sequence ID" value="MBB6452284.1"/>
    <property type="molecule type" value="Genomic_DNA"/>
</dbReference>
<dbReference type="Proteomes" id="UP000581688">
    <property type="component" value="Unassembled WGS sequence"/>
</dbReference>
<reference evidence="1 2" key="1">
    <citation type="submission" date="2020-08" db="EMBL/GenBank/DDBJ databases">
        <title>Genomic Encyclopedia of Type Strains, Phase IV (KMG-IV): sequencing the most valuable type-strain genomes for metagenomic binning, comparative biology and taxonomic classification.</title>
        <authorList>
            <person name="Goeker M."/>
        </authorList>
    </citation>
    <scope>NUCLEOTIDE SEQUENCE [LARGE SCALE GENOMIC DNA]</scope>
    <source>
        <strain evidence="1 2">DSM 19612</strain>
    </source>
</reference>
<organism evidence="1 2">
    <name type="scientific">Salirhabdus euzebyi</name>
    <dbReference type="NCBI Taxonomy" id="394506"/>
    <lineage>
        <taxon>Bacteria</taxon>
        <taxon>Bacillati</taxon>
        <taxon>Bacillota</taxon>
        <taxon>Bacilli</taxon>
        <taxon>Bacillales</taxon>
        <taxon>Bacillaceae</taxon>
        <taxon>Salirhabdus</taxon>
    </lineage>
</organism>
<evidence type="ECO:0000313" key="1">
    <source>
        <dbReference type="EMBL" id="MBB6452284.1"/>
    </source>
</evidence>
<evidence type="ECO:0008006" key="3">
    <source>
        <dbReference type="Google" id="ProtNLM"/>
    </source>
</evidence>
<sequence>MCNKKELEKKIVEQYQADENMMILIFAQWCINNELEPMDIYKKAYPNQEMNLALQKVLELTVPKEEAEDIPDTTLLNVLQLFGNDDLAFEVTKEMEKLKKS</sequence>
<proteinExistence type="predicted"/>
<gene>
    <name evidence="1" type="ORF">HNQ94_000729</name>
</gene>
<accession>A0A841PWM2</accession>
<evidence type="ECO:0000313" key="2">
    <source>
        <dbReference type="Proteomes" id="UP000581688"/>
    </source>
</evidence>
<dbReference type="RefSeq" id="WP_174495041.1">
    <property type="nucleotide sequence ID" value="NZ_CADDWK010000002.1"/>
</dbReference>
<protein>
    <recommendedName>
        <fullName evidence="3">YxiS</fullName>
    </recommendedName>
</protein>
<keyword evidence="2" id="KW-1185">Reference proteome</keyword>